<evidence type="ECO:0000256" key="9">
    <source>
        <dbReference type="PIRSR" id="PIRSR625650-4"/>
    </source>
</evidence>
<evidence type="ECO:0000259" key="11">
    <source>
        <dbReference type="PROSITE" id="PS51387"/>
    </source>
</evidence>
<dbReference type="GO" id="GO:0071949">
    <property type="term" value="F:FAD binding"/>
    <property type="evidence" value="ECO:0007669"/>
    <property type="project" value="InterPro"/>
</dbReference>
<protein>
    <recommendedName>
        <fullName evidence="3 10">Alkylglycerone-phosphate synthase</fullName>
        <shortName evidence="10">Alkyl-DHAP synthase</shortName>
        <ecNumber evidence="3 10">2.5.1.26</ecNumber>
    </recommendedName>
</protein>
<dbReference type="InterPro" id="IPR025650">
    <property type="entry name" value="Alkyl-DHAP_Synthase"/>
</dbReference>
<gene>
    <name evidence="12" type="ORF">THAR02_07651</name>
</gene>
<comment type="subunit">
    <text evidence="10">Homodimer.</text>
</comment>
<dbReference type="InterPro" id="IPR016171">
    <property type="entry name" value="Vanillyl_alc_oxidase_C-sub2"/>
</dbReference>
<dbReference type="EMBL" id="JOKZ01000266">
    <property type="protein sequence ID" value="KKP00238.1"/>
    <property type="molecule type" value="Genomic_DNA"/>
</dbReference>
<evidence type="ECO:0000256" key="2">
    <source>
        <dbReference type="ARBA" id="ARBA00008000"/>
    </source>
</evidence>
<dbReference type="InterPro" id="IPR036318">
    <property type="entry name" value="FAD-bd_PCMH-like_sf"/>
</dbReference>
<evidence type="ECO:0000313" key="12">
    <source>
        <dbReference type="EMBL" id="KKP00238.1"/>
    </source>
</evidence>
<evidence type="ECO:0000256" key="6">
    <source>
        <dbReference type="PIRSR" id="PIRSR625650-1"/>
    </source>
</evidence>
<dbReference type="EC" id="2.5.1.26" evidence="3 10"/>
<feature type="binding site" evidence="8">
    <location>
        <begin position="302"/>
        <end position="305"/>
    </location>
    <ligand>
        <name>FAD</name>
        <dbReference type="ChEBI" id="CHEBI:57692"/>
    </ligand>
</feature>
<comment type="similarity">
    <text evidence="2 10">Belongs to the FAD-binding oxidoreductase/transferase type 4 family.</text>
</comment>
<keyword evidence="10" id="KW-0443">Lipid metabolism</keyword>
<dbReference type="Gene3D" id="3.30.160.650">
    <property type="match status" value="1"/>
</dbReference>
<dbReference type="InterPro" id="IPR006094">
    <property type="entry name" value="Oxid_FAD_bind_N"/>
</dbReference>
<evidence type="ECO:0000256" key="10">
    <source>
        <dbReference type="RuleBase" id="RU363113"/>
    </source>
</evidence>
<dbReference type="PANTHER" id="PTHR46568:SF1">
    <property type="entry name" value="ALKYLDIHYDROXYACETONEPHOSPHATE SYNTHASE, PEROXISOMAL"/>
    <property type="match status" value="1"/>
</dbReference>
<dbReference type="AlphaFoldDB" id="A0A0F9XIC9"/>
<dbReference type="Pfam" id="PF01565">
    <property type="entry name" value="FAD_binding_4"/>
    <property type="match status" value="1"/>
</dbReference>
<comment type="caution">
    <text evidence="12">The sequence shown here is derived from an EMBL/GenBank/DDBJ whole genome shotgun (WGS) entry which is preliminary data.</text>
</comment>
<dbReference type="GO" id="GO:0008611">
    <property type="term" value="P:ether lipid biosynthetic process"/>
    <property type="evidence" value="ECO:0007669"/>
    <property type="project" value="UniProtKB-UniPathway"/>
</dbReference>
<dbReference type="Gene3D" id="3.30.70.3450">
    <property type="match status" value="1"/>
</dbReference>
<dbReference type="Gene3D" id="3.30.465.10">
    <property type="match status" value="1"/>
</dbReference>
<accession>A0A0F9XIC9</accession>
<dbReference type="OrthoDB" id="7786253at2759"/>
<dbReference type="PANTHER" id="PTHR46568">
    <property type="entry name" value="ALKYLDIHYDROXYACETONEPHOSPHATE SYNTHASE, PEROXISOMAL"/>
    <property type="match status" value="1"/>
</dbReference>
<comment type="pathway">
    <text evidence="1 10">Glycerolipid metabolism; ether lipid biosynthesis.</text>
</comment>
<evidence type="ECO:0000256" key="7">
    <source>
        <dbReference type="PIRSR" id="PIRSR625650-2"/>
    </source>
</evidence>
<keyword evidence="10" id="KW-0576">Peroxisome</keyword>
<feature type="binding site" evidence="8">
    <location>
        <begin position="289"/>
        <end position="295"/>
    </location>
    <ligand>
        <name>FAD</name>
        <dbReference type="ChEBI" id="CHEBI:57692"/>
    </ligand>
</feature>
<keyword evidence="10" id="KW-0444">Lipid biosynthesis</keyword>
<dbReference type="Gene3D" id="3.30.300.330">
    <property type="match status" value="1"/>
</dbReference>
<keyword evidence="4 10" id="KW-0285">Flavoprotein</keyword>
<reference evidence="13" key="1">
    <citation type="journal article" date="2015" name="Genome Announc.">
        <title>Draft whole-genome sequence of the biocontrol agent Trichoderma harzianum T6776.</title>
        <authorList>
            <person name="Baroncelli R."/>
            <person name="Piaggeschi G."/>
            <person name="Fiorini L."/>
            <person name="Bertolini E."/>
            <person name="Zapparata A."/>
            <person name="Pe M.E."/>
            <person name="Sarrocco S."/>
            <person name="Vannacci G."/>
        </authorList>
    </citation>
    <scope>NUCLEOTIDE SEQUENCE [LARGE SCALE GENOMIC DNA]</scope>
    <source>
        <strain evidence="13">T6776</strain>
    </source>
</reference>
<evidence type="ECO:0000313" key="13">
    <source>
        <dbReference type="Proteomes" id="UP000034112"/>
    </source>
</evidence>
<dbReference type="SUPFAM" id="SSF56176">
    <property type="entry name" value="FAD-binding/transporter-associated domain-like"/>
    <property type="match status" value="1"/>
</dbReference>
<evidence type="ECO:0000256" key="8">
    <source>
        <dbReference type="PIRSR" id="PIRSR625650-3"/>
    </source>
</evidence>
<feature type="binding site" evidence="8">
    <location>
        <begin position="357"/>
        <end position="363"/>
    </location>
    <ligand>
        <name>FAD</name>
        <dbReference type="ChEBI" id="CHEBI:57692"/>
    </ligand>
</feature>
<dbReference type="InterPro" id="IPR016164">
    <property type="entry name" value="FAD-linked_Oxase-like_C"/>
</dbReference>
<proteinExistence type="inferred from homology"/>
<dbReference type="GO" id="GO:0005777">
    <property type="term" value="C:peroxisome"/>
    <property type="evidence" value="ECO:0007669"/>
    <property type="project" value="UniProtKB-SubCell"/>
</dbReference>
<dbReference type="Proteomes" id="UP000034112">
    <property type="component" value="Unassembled WGS sequence"/>
</dbReference>
<dbReference type="Gene3D" id="3.30.43.10">
    <property type="entry name" value="Uridine Diphospho-n-acetylenolpyruvylglucosamine Reductase, domain 2"/>
    <property type="match status" value="1"/>
</dbReference>
<dbReference type="OMA" id="GTISHQH"/>
<dbReference type="InterPro" id="IPR004113">
    <property type="entry name" value="FAD-bd_oxidored_4_C"/>
</dbReference>
<dbReference type="InterPro" id="IPR016166">
    <property type="entry name" value="FAD-bd_PCMH"/>
</dbReference>
<evidence type="ECO:0000256" key="3">
    <source>
        <dbReference type="ARBA" id="ARBA00012385"/>
    </source>
</evidence>
<feature type="binding site" evidence="7">
    <location>
        <position position="509"/>
    </location>
    <ligand>
        <name>substrate</name>
    </ligand>
</feature>
<dbReference type="Gene3D" id="1.10.45.10">
    <property type="entry name" value="Vanillyl-alcohol Oxidase, Chain A, domain 4"/>
    <property type="match status" value="1"/>
</dbReference>
<evidence type="ECO:0000256" key="1">
    <source>
        <dbReference type="ARBA" id="ARBA00004670"/>
    </source>
</evidence>
<keyword evidence="5 8" id="KW-0274">FAD</keyword>
<organism evidence="12 13">
    <name type="scientific">Trichoderma harzianum</name>
    <name type="common">Hypocrea lixii</name>
    <dbReference type="NCBI Taxonomy" id="5544"/>
    <lineage>
        <taxon>Eukaryota</taxon>
        <taxon>Fungi</taxon>
        <taxon>Dikarya</taxon>
        <taxon>Ascomycota</taxon>
        <taxon>Pezizomycotina</taxon>
        <taxon>Sordariomycetes</taxon>
        <taxon>Hypocreomycetidae</taxon>
        <taxon>Hypocreales</taxon>
        <taxon>Hypocreaceae</taxon>
        <taxon>Trichoderma</taxon>
    </lineage>
</organism>
<dbReference type="InterPro" id="IPR016167">
    <property type="entry name" value="FAD-bd_PCMH_sub1"/>
</dbReference>
<comment type="catalytic activity">
    <reaction evidence="10">
        <text>a long chain fatty alcohol + a 1-acylglycerone 3-phosphate = a 1-O-alkylglycerone 3-phosphate + a long-chain fatty acid + H(+)</text>
        <dbReference type="Rhea" id="RHEA:36171"/>
        <dbReference type="ChEBI" id="CHEBI:15378"/>
        <dbReference type="ChEBI" id="CHEBI:17135"/>
        <dbReference type="ChEBI" id="CHEBI:57534"/>
        <dbReference type="ChEBI" id="CHEBI:57560"/>
        <dbReference type="ChEBI" id="CHEBI:73315"/>
        <dbReference type="EC" id="2.5.1.26"/>
    </reaction>
</comment>
<feature type="domain" description="FAD-binding PCMH-type" evidence="11">
    <location>
        <begin position="185"/>
        <end position="373"/>
    </location>
</feature>
<comment type="subcellular location">
    <subcellularLocation>
        <location evidence="10">Peroxisome</location>
    </subcellularLocation>
</comment>
<keyword evidence="10" id="KW-0808">Transferase</keyword>
<dbReference type="InterPro" id="IPR016169">
    <property type="entry name" value="FAD-bd_PCMH_sub2"/>
</dbReference>
<dbReference type="GO" id="GO:0008609">
    <property type="term" value="F:alkylglycerone-phosphate synthase activity"/>
    <property type="evidence" value="ECO:0007669"/>
    <property type="project" value="UniProtKB-EC"/>
</dbReference>
<sequence>MKQWQGYFRFLWYQFTSGTVLRLNKHHANTLARLSSLRSLKDKENQGEVQHGTRIYVNQSTKKENESDWESDDVWGFKDTSYRANLDGTVEVTGSRYLLSGCKLPSLLPWASDVLGVDVPRKPMLQTLEISIPEPQHANEEFLDSLRQVVLLRDDQISSDAKNRRRHGHGHTQEEMYAIKYGSGLARVPDLVVYPETEPQVIGIVEAARQKGVCLIPYGGGTNVSAALRCPSNQDGENRMIVSVDTRRMDKIMWIDPVNRLAQIEAGAVGSNIMEALAERGFTMGHEPDSCEFSTLGGWIATNASGMKKNRYGNIEDVVLDMRVVMPTGGVMTKGGSSVHPRESTGSNPLRYTFGSEGSLGIVVSAVVKLCPLPEATEYAAVLFPTWENGVQFMYELRQSNCQPASVRLVDNEQFRMSQALKPAQPSGFIAGTLAGLKRTLEHIYILQIKGFDPREMVACTMVFEGSKSETGIQQHAVKRLVSKHGGVDAGAENGRRGYQMTYNIAYIRDFAMQHYILAESFETSVTWSHALDLCDRVKDRLRREHKERRLPGKPLVTCRVTQLYETGVAIYFYFGYYFEGVSEPEKVYAEMEEAARQEVLLAGGSLSHHHGVGKLRNRFLGSAWSDAALEWRDDVKRALDPENVFGCGNLLKPRIAHD</sequence>
<dbReference type="UniPathway" id="UPA00781"/>
<dbReference type="Pfam" id="PF02913">
    <property type="entry name" value="FAD-oxidase_C"/>
    <property type="match status" value="1"/>
</dbReference>
<name>A0A0F9XIC9_TRIHA</name>
<evidence type="ECO:0000256" key="5">
    <source>
        <dbReference type="ARBA" id="ARBA00022827"/>
    </source>
</evidence>
<dbReference type="SUPFAM" id="SSF55103">
    <property type="entry name" value="FAD-linked oxidases, C-terminal domain"/>
    <property type="match status" value="1"/>
</dbReference>
<comment type="cofactor">
    <cofactor evidence="8 10">
        <name>FAD</name>
        <dbReference type="ChEBI" id="CHEBI:57692"/>
    </cofactor>
</comment>
<feature type="site" description="Important for enzyme activity" evidence="9">
    <location>
        <position position="408"/>
    </location>
</feature>
<dbReference type="PROSITE" id="PS51387">
    <property type="entry name" value="FAD_PCMH"/>
    <property type="match status" value="1"/>
</dbReference>
<comment type="function">
    <text evidence="10">Catalyzes the exchange of an acyl for a long-chain alkyl group and the formation of the ether bond in the biosynthesis of ether phospholipids.</text>
</comment>
<evidence type="ECO:0000256" key="4">
    <source>
        <dbReference type="ARBA" id="ARBA00022630"/>
    </source>
</evidence>
<feature type="active site" description="Proton donor/acceptor" evidence="6">
    <location>
        <position position="572"/>
    </location>
</feature>